<feature type="compositionally biased region" description="Low complexity" evidence="2">
    <location>
        <begin position="625"/>
        <end position="636"/>
    </location>
</feature>
<dbReference type="GO" id="GO:0005737">
    <property type="term" value="C:cytoplasm"/>
    <property type="evidence" value="ECO:0007669"/>
    <property type="project" value="TreeGrafter"/>
</dbReference>
<feature type="region of interest" description="Disordered" evidence="2">
    <location>
        <begin position="717"/>
        <end position="768"/>
    </location>
</feature>
<dbReference type="Proteomes" id="UP000007494">
    <property type="component" value="Chromosome IX"/>
</dbReference>
<reference evidence="4" key="4">
    <citation type="journal article" date="2015" name="PLoS ONE">
        <title>Comprehensive Evaluation of Toxoplasma gondii VEG and Neospora caninum LIV Genomes with Tachyzoite Stage Transcriptome and Proteome Defines Novel Transcript Features.</title>
        <authorList>
            <person name="Ramaprasad A."/>
            <person name="Mourier T."/>
            <person name="Naeem R."/>
            <person name="Malas T.B."/>
            <person name="Moussa E."/>
            <person name="Panigrahi A."/>
            <person name="Vermont S.J."/>
            <person name="Otto T.D."/>
            <person name="Wastling J."/>
            <person name="Pain A."/>
        </authorList>
    </citation>
    <scope>NUCLEOTIDE SEQUENCE</scope>
    <source>
        <strain evidence="4">Liverpool</strain>
    </source>
</reference>
<name>F0VBC4_NEOCL</name>
<feature type="compositionally biased region" description="Acidic residues" evidence="2">
    <location>
        <begin position="543"/>
        <end position="552"/>
    </location>
</feature>
<feature type="compositionally biased region" description="Low complexity" evidence="2">
    <location>
        <begin position="166"/>
        <end position="187"/>
    </location>
</feature>
<feature type="region of interest" description="Disordered" evidence="2">
    <location>
        <begin position="49"/>
        <end position="113"/>
    </location>
</feature>
<proteinExistence type="inferred from homology"/>
<dbReference type="InParanoid" id="F0VBC4"/>
<reference evidence="3" key="2">
    <citation type="submission" date="2011-03" db="EMBL/GenBank/DDBJ databases">
        <title>Comparative genomics and transcriptomics of Neospora caninum and Toxoplasma gondii.</title>
        <authorList>
            <person name="Reid A.J."/>
            <person name="Sohal A."/>
            <person name="Harris D."/>
            <person name="Quail M."/>
            <person name="Sanders M."/>
            <person name="Berriman M."/>
            <person name="Wastling J.M."/>
            <person name="Pain A."/>
        </authorList>
    </citation>
    <scope>NUCLEOTIDE SEQUENCE</scope>
    <source>
        <strain evidence="3">Liverpool</strain>
    </source>
</reference>
<dbReference type="PANTHER" id="PTHR16487:SF0">
    <property type="entry name" value="PROTEIN PHOSPHATASE 4 REGULATORY SUBUNIT 2-RELATED"/>
    <property type="match status" value="1"/>
</dbReference>
<feature type="compositionally biased region" description="Basic and acidic residues" evidence="2">
    <location>
        <begin position="726"/>
        <end position="747"/>
    </location>
</feature>
<feature type="region of interest" description="Disordered" evidence="2">
    <location>
        <begin position="456"/>
        <end position="697"/>
    </location>
</feature>
<dbReference type="OMA" id="MCANTEK"/>
<dbReference type="AlphaFoldDB" id="F0VBC4"/>
<dbReference type="GO" id="GO:0019888">
    <property type="term" value="F:protein phosphatase regulator activity"/>
    <property type="evidence" value="ECO:0007669"/>
    <property type="project" value="InterPro"/>
</dbReference>
<dbReference type="VEuPathDB" id="ToxoDB:NCLIV_039830"/>
<feature type="compositionally biased region" description="Polar residues" evidence="2">
    <location>
        <begin position="508"/>
        <end position="522"/>
    </location>
</feature>
<evidence type="ECO:0000256" key="1">
    <source>
        <dbReference type="ARBA" id="ARBA00009207"/>
    </source>
</evidence>
<feature type="compositionally biased region" description="Basic and acidic residues" evidence="2">
    <location>
        <begin position="149"/>
        <end position="163"/>
    </location>
</feature>
<feature type="region of interest" description="Disordered" evidence="2">
    <location>
        <begin position="147"/>
        <end position="191"/>
    </location>
</feature>
<evidence type="ECO:0000313" key="5">
    <source>
        <dbReference type="Proteomes" id="UP000007494"/>
    </source>
</evidence>
<feature type="compositionally biased region" description="Polar residues" evidence="2">
    <location>
        <begin position="582"/>
        <end position="600"/>
    </location>
</feature>
<reference evidence="5" key="3">
    <citation type="journal article" date="2012" name="PLoS Pathog.">
        <title>Comparative genomics of the apicomplexan parasites Toxoplasma gondii and Neospora caninum: Coccidia differing in host range and transmission strategy.</title>
        <authorList>
            <person name="Reid A.J."/>
            <person name="Vermont S.J."/>
            <person name="Cotton J.A."/>
            <person name="Harris D."/>
            <person name="Hill-Cawthorne G.A."/>
            <person name="Konen-Waisman S."/>
            <person name="Latham S.M."/>
            <person name="Mourier T."/>
            <person name="Norton R."/>
            <person name="Quail M.A."/>
            <person name="Sanders M."/>
            <person name="Shanmugam D."/>
            <person name="Sohal A."/>
            <person name="Wasmuth J.D."/>
            <person name="Brunk B."/>
            <person name="Grigg M.E."/>
            <person name="Howard J.C."/>
            <person name="Parkinson J."/>
            <person name="Roos D.S."/>
            <person name="Trees A.J."/>
            <person name="Berriman M."/>
            <person name="Pain A."/>
            <person name="Wastling J.M."/>
        </authorList>
    </citation>
    <scope>NUCLEOTIDE SEQUENCE [LARGE SCALE GENOMIC DNA]</scope>
    <source>
        <strain evidence="5">Liverpool</strain>
    </source>
</reference>
<feature type="region of interest" description="Disordered" evidence="2">
    <location>
        <begin position="391"/>
        <end position="424"/>
    </location>
</feature>
<accession>F0VBC4</accession>
<evidence type="ECO:0000313" key="4">
    <source>
        <dbReference type="EMBL" id="CEL68210.1"/>
    </source>
</evidence>
<feature type="compositionally biased region" description="Basic and acidic residues" evidence="2">
    <location>
        <begin position="496"/>
        <end position="506"/>
    </location>
</feature>
<dbReference type="RefSeq" id="XP_003880941.1">
    <property type="nucleotide sequence ID" value="XM_003880892.1"/>
</dbReference>
<feature type="compositionally biased region" description="Basic and acidic residues" evidence="2">
    <location>
        <begin position="656"/>
        <end position="672"/>
    </location>
</feature>
<dbReference type="GeneID" id="13439894"/>
<dbReference type="Pfam" id="PF09184">
    <property type="entry name" value="PPP4R2"/>
    <property type="match status" value="1"/>
</dbReference>
<dbReference type="GO" id="GO:0005634">
    <property type="term" value="C:nucleus"/>
    <property type="evidence" value="ECO:0007669"/>
    <property type="project" value="TreeGrafter"/>
</dbReference>
<comment type="similarity">
    <text evidence="1">Belongs to the PPP4R2 family.</text>
</comment>
<dbReference type="eggNOG" id="ENOG502QZHD">
    <property type="taxonomic scope" value="Eukaryota"/>
</dbReference>
<dbReference type="EMBL" id="LN714484">
    <property type="protein sequence ID" value="CEL68210.1"/>
    <property type="molecule type" value="Genomic_DNA"/>
</dbReference>
<dbReference type="EMBL" id="FR823385">
    <property type="protein sequence ID" value="CBZ50908.1"/>
    <property type="molecule type" value="Genomic_DNA"/>
</dbReference>
<sequence>MPAGAPARGTFPERGESEAAPYTEDLNLSVDVGQTPCETFGEPFPAHFASLREQMPAGNSPPGRALSQLRQEMEQFEGETRNSSIPGQMRPGDQGENETTAPAGPARTPPVDKRGAEATIYRLTVQRIVDFVNIYYSVKVSVAPSLGSKDAKAAAGRDGEKGAEGSSFASPSASSPDSTPRSSSAAPQNGKPPCACRCACCSNSSGAEGGFGLSHAHARQKGGSKPVEVPQEGIDVLKEIARTGQCRYPWSIVKMVIAAKMEHLFTDLAESRVKRRLAFDWTTARNLCCYQVMQLRRPPVTVQRLCEVLLRPMCANTEKLFFAIRKLLLVRGCLYEPVEIPAFVQLSSIPGLRYAEMKASDLAAPSFWVRNPRIGLYARRACEGARAASSASGCLRGNTPSHEDGASAGDALEASGHRLPGRSDARVEGDAALDSKNATACCSSCCCCRDWMADIDDGERPSPSRDEARRPSERPSDGEGSSWERGVEALSNVRRGSKDSEPHEESADPSSPSFSLQAQTEQCEAEEGDREDGDERAERSGEEEMDGEDGGGDEPARGNAGAGSEGRSDAIWTPSAEAARSPETQLSLASERQGDETSSVRGPDAQAASEESEEEGGAAREETVGAESEASGEAETPWGTKKRDSSLALGSGSPQEARDYEKGKESGSHLEENASSGGAEGGEGRNEGKAKKQKLIDDGTCEDAAQALSHVSIRDTVSSLAEGSVEGDHPVPSRAEGESESDAREAPGAETFGEVTVDGEDGSASSSLLEKKMADGACIYSSDAAYAGGAVESLVKETGETLLKLSPE</sequence>
<evidence type="ECO:0008006" key="6">
    <source>
        <dbReference type="Google" id="ProtNLM"/>
    </source>
</evidence>
<feature type="compositionally biased region" description="Basic and acidic residues" evidence="2">
    <location>
        <begin position="682"/>
        <end position="697"/>
    </location>
</feature>
<feature type="region of interest" description="Disordered" evidence="2">
    <location>
        <begin position="1"/>
        <end position="24"/>
    </location>
</feature>
<feature type="compositionally biased region" description="Acidic residues" evidence="2">
    <location>
        <begin position="523"/>
        <end position="535"/>
    </location>
</feature>
<evidence type="ECO:0000313" key="3">
    <source>
        <dbReference type="EMBL" id="CBZ50908.1"/>
    </source>
</evidence>
<gene>
    <name evidence="4" type="ORF">BN1204_039830</name>
    <name evidence="3" type="ORF">NCLIV_039830</name>
</gene>
<dbReference type="GO" id="GO:0030289">
    <property type="term" value="C:protein phosphatase 4 complex"/>
    <property type="evidence" value="ECO:0007669"/>
    <property type="project" value="InterPro"/>
</dbReference>
<reference evidence="3" key="1">
    <citation type="submission" date="2011-02" db="EMBL/GenBank/DDBJ databases">
        <authorList>
            <person name="Aslett M."/>
        </authorList>
    </citation>
    <scope>NUCLEOTIDE SEQUENCE</scope>
    <source>
        <strain evidence="3">Liverpool</strain>
    </source>
</reference>
<evidence type="ECO:0000256" key="2">
    <source>
        <dbReference type="SAM" id="MobiDB-lite"/>
    </source>
</evidence>
<feature type="compositionally biased region" description="Basic and acidic residues" evidence="2">
    <location>
        <begin position="458"/>
        <end position="477"/>
    </location>
</feature>
<dbReference type="OrthoDB" id="341898at2759"/>
<organism evidence="3 5">
    <name type="scientific">Neospora caninum (strain Liverpool)</name>
    <dbReference type="NCBI Taxonomy" id="572307"/>
    <lineage>
        <taxon>Eukaryota</taxon>
        <taxon>Sar</taxon>
        <taxon>Alveolata</taxon>
        <taxon>Apicomplexa</taxon>
        <taxon>Conoidasida</taxon>
        <taxon>Coccidia</taxon>
        <taxon>Eucoccidiorida</taxon>
        <taxon>Eimeriorina</taxon>
        <taxon>Sarcocystidae</taxon>
        <taxon>Neospora</taxon>
    </lineage>
</organism>
<protein>
    <recommendedName>
        <fullName evidence="6">PPP4R2</fullName>
    </recommendedName>
</protein>
<dbReference type="InterPro" id="IPR015267">
    <property type="entry name" value="PPP4R2"/>
</dbReference>
<dbReference type="PANTHER" id="PTHR16487">
    <property type="entry name" value="PPP4R2-RELATED PROTEIN"/>
    <property type="match status" value="1"/>
</dbReference>
<keyword evidence="5" id="KW-1185">Reference proteome</keyword>